<dbReference type="InterPro" id="IPR050557">
    <property type="entry name" value="RTX_toxin/Mannuronan_C5-epim"/>
</dbReference>
<accession>A0AA43KFV1</accession>
<name>A0AA43KFV1_9CYAN</name>
<dbReference type="EMBL" id="JANQDL010000096">
    <property type="protein sequence ID" value="MDH6064901.1"/>
    <property type="molecule type" value="Genomic_DNA"/>
</dbReference>
<organism evidence="5 6">
    <name type="scientific">Umezakia ovalisporum FSS-62</name>
    <dbReference type="NCBI Taxonomy" id="2971776"/>
    <lineage>
        <taxon>Bacteria</taxon>
        <taxon>Bacillati</taxon>
        <taxon>Cyanobacteriota</taxon>
        <taxon>Cyanophyceae</taxon>
        <taxon>Nostocales</taxon>
        <taxon>Nodulariaceae</taxon>
        <taxon>Umezakia</taxon>
    </lineage>
</organism>
<gene>
    <name evidence="5" type="ORF">NWP23_14290</name>
</gene>
<dbReference type="Gene3D" id="2.60.40.10">
    <property type="entry name" value="Immunoglobulins"/>
    <property type="match status" value="1"/>
</dbReference>
<dbReference type="AlphaFoldDB" id="A0AA43KFV1"/>
<dbReference type="GO" id="GO:0005509">
    <property type="term" value="F:calcium ion binding"/>
    <property type="evidence" value="ECO:0007669"/>
    <property type="project" value="InterPro"/>
</dbReference>
<protein>
    <submittedName>
        <fullName evidence="5">DUF4114 domain-containing protein</fullName>
    </submittedName>
</protein>
<evidence type="ECO:0000256" key="3">
    <source>
        <dbReference type="SAM" id="MobiDB-lite"/>
    </source>
</evidence>
<dbReference type="InterPro" id="IPR025193">
    <property type="entry name" value="DUF4114"/>
</dbReference>
<feature type="domain" description="DUF4114" evidence="4">
    <location>
        <begin position="863"/>
        <end position="926"/>
    </location>
</feature>
<dbReference type="PANTHER" id="PTHR38340:SF1">
    <property type="entry name" value="S-LAYER PROTEIN"/>
    <property type="match status" value="1"/>
</dbReference>
<proteinExistence type="predicted"/>
<dbReference type="PANTHER" id="PTHR38340">
    <property type="entry name" value="S-LAYER PROTEIN"/>
    <property type="match status" value="1"/>
</dbReference>
<dbReference type="InterPro" id="IPR001343">
    <property type="entry name" value="Hemolysn_Ca-bd"/>
</dbReference>
<evidence type="ECO:0000256" key="2">
    <source>
        <dbReference type="ARBA" id="ARBA00022525"/>
    </source>
</evidence>
<evidence type="ECO:0000259" key="4">
    <source>
        <dbReference type="Pfam" id="PF13448"/>
    </source>
</evidence>
<feature type="region of interest" description="Disordered" evidence="3">
    <location>
        <begin position="409"/>
        <end position="458"/>
    </location>
</feature>
<reference evidence="5 6" key="1">
    <citation type="journal article" date="2023" name="J. Phycol.">
        <title>Chrysosporum ovalisporum is synonymous with the true-branching cyanobacterium Umezakia natans (Nostocales/Aphanizomenonaceae).</title>
        <authorList>
            <person name="McGregor G.B."/>
            <person name="Sendall B.C."/>
            <person name="Niiyama Y."/>
            <person name="Tuji A."/>
            <person name="Willis A."/>
        </authorList>
    </citation>
    <scope>NUCLEOTIDE SEQUENCE [LARGE SCALE GENOMIC DNA]</scope>
    <source>
        <strain evidence="5 6">FSS-62</strain>
    </source>
</reference>
<evidence type="ECO:0000256" key="1">
    <source>
        <dbReference type="ARBA" id="ARBA00004613"/>
    </source>
</evidence>
<dbReference type="InterPro" id="IPR013783">
    <property type="entry name" value="Ig-like_fold"/>
</dbReference>
<dbReference type="PRINTS" id="PR00313">
    <property type="entry name" value="CABNDNGRPT"/>
</dbReference>
<dbReference type="Proteomes" id="UP001159370">
    <property type="component" value="Unassembled WGS sequence"/>
</dbReference>
<evidence type="ECO:0000313" key="5">
    <source>
        <dbReference type="EMBL" id="MDH6064901.1"/>
    </source>
</evidence>
<evidence type="ECO:0000313" key="6">
    <source>
        <dbReference type="Proteomes" id="UP001159370"/>
    </source>
</evidence>
<comment type="subcellular location">
    <subcellularLocation>
        <location evidence="1">Secreted</location>
    </subcellularLocation>
</comment>
<feature type="compositionally biased region" description="Acidic residues" evidence="3">
    <location>
        <begin position="412"/>
        <end position="458"/>
    </location>
</feature>
<dbReference type="GO" id="GO:0005576">
    <property type="term" value="C:extracellular region"/>
    <property type="evidence" value="ECO:0007669"/>
    <property type="project" value="UniProtKB-SubCell"/>
</dbReference>
<sequence>MSISAATENIVNTAEAQTSNITDIGVTEPTVNIDAITDKAIVNAAATARNLTLTGTGKPRATVTLGLVSGVVLTGENSAIVQENDTWSVKIDIANIPVLALGGQVLKATQTDEQGNVTAETTQAIVNESEFTRIFGTAGEDELFAYNTGNVQVFGFAGDDTLDAAGSLRQVILFAGPGNDTLIANNNHTLYGGDGDDELFASGGIGGNKLYGDADKDTLIVVEGSNNELYGGDGNDRLTVSDGGGFNRLYGDEGDDVLDTSSGTGNNQLLGGSGNDRLIAGAATDQLFGGPGDDYLFAANGSILSGGEGANSFYLANASIPTESAMVKDFKPGSDRLVVAGLPDLTGIELFTINENADTLVTGLLSDRRVNLAYLVGIQATALVAGRDIFSQQQDGLLERININIIAPVDPEPVDPEPVDPEPVDPEPVDPEPVDPEPVDPEPVDPEPVDPEPVDPEPVDPDSIKLIGDGFQIIETNFIDILNNTTLLQRLTQEVPDAELYGPLLSFTIAPDSASNPDIFSRKIHRVELTFDERPSEAPDYNTFIKLIDNEFSIFDYNANTGLGAVLRDRDGNGLVDGATLFLKDNAQGDSDPTLGVIRDPGAPSVIRINQNSPLTVTVTDSQNDPLTAIFGTTFKFSLEGSTSSSQVLEAVFRDGTTQTILTTLGDASGVPLGSGSILANLQSSLGTEDSDGRTVQFQLREIGTNVITELTVGDVTPTSFRLVGASFNITAEKIRGVNVNNYTQTLENNDERLKAISLRDLIPNATAGDTITIEVEATLYREAAFDNLVGFYLGERSTGAVVDPLTGLSVAELGNRHEYLSAVRNNSVVTGTVGNNQTGKFLNNGRFQLLSTIDLSSYVLLPFLVTNGDTNSVKSDFSNLYVASIGTNLDRINHIRSLGNNIFGFEDLAGGGDNDFDDIIIEVKGLRVV</sequence>
<keyword evidence="2" id="KW-0964">Secreted</keyword>
<dbReference type="RefSeq" id="WP_280700877.1">
    <property type="nucleotide sequence ID" value="NZ_JANQDL010000096.1"/>
</dbReference>
<dbReference type="InterPro" id="IPR011049">
    <property type="entry name" value="Serralysin-like_metalloprot_C"/>
</dbReference>
<dbReference type="Gene3D" id="2.150.10.10">
    <property type="entry name" value="Serralysin-like metalloprotease, C-terminal"/>
    <property type="match status" value="1"/>
</dbReference>
<dbReference type="SUPFAM" id="SSF51120">
    <property type="entry name" value="beta-Roll"/>
    <property type="match status" value="2"/>
</dbReference>
<dbReference type="Pfam" id="PF13448">
    <property type="entry name" value="DUF4114"/>
    <property type="match status" value="1"/>
</dbReference>
<comment type="caution">
    <text evidence="5">The sequence shown here is derived from an EMBL/GenBank/DDBJ whole genome shotgun (WGS) entry which is preliminary data.</text>
</comment>
<dbReference type="Pfam" id="PF00353">
    <property type="entry name" value="HemolysinCabind"/>
    <property type="match status" value="4"/>
</dbReference>